<organism evidence="1">
    <name type="scientific">marine sediment metagenome</name>
    <dbReference type="NCBI Taxonomy" id="412755"/>
    <lineage>
        <taxon>unclassified sequences</taxon>
        <taxon>metagenomes</taxon>
        <taxon>ecological metagenomes</taxon>
    </lineage>
</organism>
<proteinExistence type="predicted"/>
<sequence length="104" mass="10812">MANVTGTNPLVIDTAADNIVAPNINVKVSGFKWIPSAVDQVVLVEDGKERAVWGANTTEIGTVANAILPQPQQSFVPPIPLQGLSVGTITTGGTLYIYLAEPVG</sequence>
<reference evidence="1" key="1">
    <citation type="journal article" date="2015" name="Nature">
        <title>Complex archaea that bridge the gap between prokaryotes and eukaryotes.</title>
        <authorList>
            <person name="Spang A."/>
            <person name="Saw J.H."/>
            <person name="Jorgensen S.L."/>
            <person name="Zaremba-Niedzwiedzka K."/>
            <person name="Martijn J."/>
            <person name="Lind A.E."/>
            <person name="van Eijk R."/>
            <person name="Schleper C."/>
            <person name="Guy L."/>
            <person name="Ettema T.J."/>
        </authorList>
    </citation>
    <scope>NUCLEOTIDE SEQUENCE</scope>
</reference>
<dbReference type="EMBL" id="LAZR01008654">
    <property type="protein sequence ID" value="KKM77372.1"/>
    <property type="molecule type" value="Genomic_DNA"/>
</dbReference>
<gene>
    <name evidence="1" type="ORF">LCGC14_1370750</name>
</gene>
<protein>
    <submittedName>
        <fullName evidence="1">Uncharacterized protein</fullName>
    </submittedName>
</protein>
<dbReference type="AlphaFoldDB" id="A0A0F9N7G4"/>
<name>A0A0F9N7G4_9ZZZZ</name>
<evidence type="ECO:0000313" key="1">
    <source>
        <dbReference type="EMBL" id="KKM77372.1"/>
    </source>
</evidence>
<comment type="caution">
    <text evidence="1">The sequence shown here is derived from an EMBL/GenBank/DDBJ whole genome shotgun (WGS) entry which is preliminary data.</text>
</comment>
<accession>A0A0F9N7G4</accession>